<keyword evidence="2" id="KW-1185">Reference proteome</keyword>
<evidence type="ECO:0000313" key="2">
    <source>
        <dbReference type="Proteomes" id="UP000185999"/>
    </source>
</evidence>
<dbReference type="AlphaFoldDB" id="A0A1N7KLM5"/>
<sequence>MVQHLNGTALLIVHWRKKQEYIVIRLYQDLVGDWIVSQSRGQLQTSARQTCLQTIFTSYSEARGLVLSLNKQLRQLGYKTAGITEEQLGFSFE</sequence>
<evidence type="ECO:0008006" key="3">
    <source>
        <dbReference type="Google" id="ProtNLM"/>
    </source>
</evidence>
<dbReference type="Proteomes" id="UP000185999">
    <property type="component" value="Unassembled WGS sequence"/>
</dbReference>
<gene>
    <name evidence="1" type="ORF">SAMN05421760_102544</name>
</gene>
<name>A0A1N7KLM5_9GAMM</name>
<reference evidence="2" key="1">
    <citation type="submission" date="2017-01" db="EMBL/GenBank/DDBJ databases">
        <authorList>
            <person name="Varghese N."/>
            <person name="Submissions S."/>
        </authorList>
    </citation>
    <scope>NUCLEOTIDE SEQUENCE [LARGE SCALE GENOMIC DNA]</scope>
    <source>
        <strain evidence="2">DSM 22306</strain>
    </source>
</reference>
<proteinExistence type="predicted"/>
<protein>
    <recommendedName>
        <fullName evidence="3">WGR domain-containing protein</fullName>
    </recommendedName>
</protein>
<organism evidence="1 2">
    <name type="scientific">Neptunomonas antarctica</name>
    <dbReference type="NCBI Taxonomy" id="619304"/>
    <lineage>
        <taxon>Bacteria</taxon>
        <taxon>Pseudomonadati</taxon>
        <taxon>Pseudomonadota</taxon>
        <taxon>Gammaproteobacteria</taxon>
        <taxon>Oceanospirillales</taxon>
        <taxon>Oceanospirillaceae</taxon>
        <taxon>Neptunomonas</taxon>
    </lineage>
</organism>
<dbReference type="EMBL" id="FTOE01000002">
    <property type="protein sequence ID" value="SIS62495.1"/>
    <property type="molecule type" value="Genomic_DNA"/>
</dbReference>
<dbReference type="STRING" id="619304.SAMN05421760_102544"/>
<evidence type="ECO:0000313" key="1">
    <source>
        <dbReference type="EMBL" id="SIS62495.1"/>
    </source>
</evidence>
<accession>A0A1N7KLM5</accession>